<comment type="caution">
    <text evidence="1">The sequence shown here is derived from an EMBL/GenBank/DDBJ whole genome shotgun (WGS) entry which is preliminary data.</text>
</comment>
<sequence>MSISDSNKSINNEVENFYDFEAPMYCPYYSMPYTRSIQDEYTDAEPYDDDFYDDFDPGYRYGRRRRRRHRRRRRGFPLWPLLFFYDDWY</sequence>
<accession>A0ABW8SN73</accession>
<name>A0ABW8SN73_9CLOT</name>
<keyword evidence="2" id="KW-1185">Reference proteome</keyword>
<dbReference type="Proteomes" id="UP001623660">
    <property type="component" value="Unassembled WGS sequence"/>
</dbReference>
<evidence type="ECO:0000313" key="1">
    <source>
        <dbReference type="EMBL" id="MFL0197509.1"/>
    </source>
</evidence>
<evidence type="ECO:0000313" key="2">
    <source>
        <dbReference type="Proteomes" id="UP001623660"/>
    </source>
</evidence>
<organism evidence="1 2">
    <name type="scientific">Candidatus Clostridium eludens</name>
    <dbReference type="NCBI Taxonomy" id="3381663"/>
    <lineage>
        <taxon>Bacteria</taxon>
        <taxon>Bacillati</taxon>
        <taxon>Bacillota</taxon>
        <taxon>Clostridia</taxon>
        <taxon>Eubacteriales</taxon>
        <taxon>Clostridiaceae</taxon>
        <taxon>Clostridium</taxon>
    </lineage>
</organism>
<protein>
    <recommendedName>
        <fullName evidence="3">Spore coat protein</fullName>
    </recommendedName>
</protein>
<dbReference type="EMBL" id="JBJHZX010000031">
    <property type="protein sequence ID" value="MFL0197509.1"/>
    <property type="molecule type" value="Genomic_DNA"/>
</dbReference>
<reference evidence="1 2" key="1">
    <citation type="submission" date="2024-11" db="EMBL/GenBank/DDBJ databases">
        <authorList>
            <person name="Heng Y.C."/>
            <person name="Lim A.C.H."/>
            <person name="Lee J.K.Y."/>
            <person name="Kittelmann S."/>
        </authorList>
    </citation>
    <scope>NUCLEOTIDE SEQUENCE [LARGE SCALE GENOMIC DNA]</scope>
    <source>
        <strain evidence="1 2">WILCCON 0269</strain>
    </source>
</reference>
<evidence type="ECO:0008006" key="3">
    <source>
        <dbReference type="Google" id="ProtNLM"/>
    </source>
</evidence>
<gene>
    <name evidence="1" type="ORF">ACJDU8_18355</name>
</gene>
<proteinExistence type="predicted"/>
<dbReference type="RefSeq" id="WP_406793611.1">
    <property type="nucleotide sequence ID" value="NZ_JBJHZX010000031.1"/>
</dbReference>